<evidence type="ECO:0000313" key="2">
    <source>
        <dbReference type="EMBL" id="ADJ16178.1"/>
    </source>
</evidence>
<gene>
    <name evidence="2" type="ordered locus">HacjB3_13985</name>
    <name evidence="3" type="ORF">C497_09203</name>
</gene>
<dbReference type="AlphaFoldDB" id="D8J8D2"/>
<dbReference type="Pfam" id="PF01243">
    <property type="entry name" value="PNPOx_N"/>
    <property type="match status" value="1"/>
</dbReference>
<evidence type="ECO:0000313" key="4">
    <source>
        <dbReference type="Proteomes" id="UP000000390"/>
    </source>
</evidence>
<evidence type="ECO:0000313" key="3">
    <source>
        <dbReference type="EMBL" id="ELY37606.1"/>
    </source>
</evidence>
<dbReference type="InterPro" id="IPR011576">
    <property type="entry name" value="Pyridox_Oxase_N"/>
</dbReference>
<dbReference type="GeneID" id="9420613"/>
<dbReference type="RefSeq" id="WP_008416196.1">
    <property type="nucleotide sequence ID" value="NC_014297.1"/>
</dbReference>
<dbReference type="KEGG" id="hje:HacjB3_13985"/>
<protein>
    <recommendedName>
        <fullName evidence="1">Pyridoxamine 5'-phosphate oxidase N-terminal domain-containing protein</fullName>
    </recommendedName>
</protein>
<dbReference type="HOGENOM" id="CLU_1718154_0_0_2"/>
<dbReference type="eggNOG" id="arCOG00516">
    <property type="taxonomic scope" value="Archaea"/>
</dbReference>
<evidence type="ECO:0000259" key="1">
    <source>
        <dbReference type="Pfam" id="PF01243"/>
    </source>
</evidence>
<dbReference type="Gene3D" id="2.30.110.10">
    <property type="entry name" value="Electron Transport, Fmn-binding Protein, Chain A"/>
    <property type="match status" value="1"/>
</dbReference>
<evidence type="ECO:0000313" key="5">
    <source>
        <dbReference type="Proteomes" id="UP000011645"/>
    </source>
</evidence>
<dbReference type="EMBL" id="CP002062">
    <property type="protein sequence ID" value="ADJ16178.1"/>
    <property type="molecule type" value="Genomic_DNA"/>
</dbReference>
<dbReference type="InterPro" id="IPR012349">
    <property type="entry name" value="Split_barrel_FMN-bd"/>
</dbReference>
<keyword evidence="5" id="KW-1185">Reference proteome</keyword>
<dbReference type="Proteomes" id="UP000000390">
    <property type="component" value="Chromosome"/>
</dbReference>
<sequence length="152" mass="17281">MELVEDTLAVDLDTFLARPLFCFLATASSEGPRVSPLWYLWEEGAIWIAVNPELKSYPGRIEEDPRTALAVVDFDASRGLVQHVGMRGEASIEAFDPEKATRLFGRYLGPEERWDGRFHAVFERSERYRFVRFEPETVVARDQSYAPVGPGL</sequence>
<dbReference type="EMBL" id="AOHV01000025">
    <property type="protein sequence ID" value="ELY37606.1"/>
    <property type="molecule type" value="Genomic_DNA"/>
</dbReference>
<dbReference type="Proteomes" id="UP000011645">
    <property type="component" value="Unassembled WGS sequence"/>
</dbReference>
<dbReference type="SUPFAM" id="SSF50475">
    <property type="entry name" value="FMN-binding split barrel"/>
    <property type="match status" value="1"/>
</dbReference>
<proteinExistence type="predicted"/>
<reference evidence="3 5" key="2">
    <citation type="journal article" date="2014" name="PLoS Genet.">
        <title>Phylogenetically driven sequencing of extremely halophilic archaea reveals strategies for static and dynamic osmo-response.</title>
        <authorList>
            <person name="Becker E.A."/>
            <person name="Seitzer P.M."/>
            <person name="Tritt A."/>
            <person name="Larsen D."/>
            <person name="Krusor M."/>
            <person name="Yao A.I."/>
            <person name="Wu D."/>
            <person name="Madern D."/>
            <person name="Eisen J.A."/>
            <person name="Darling A.E."/>
            <person name="Facciotti M.T."/>
        </authorList>
    </citation>
    <scope>NUCLEOTIDE SEQUENCE [LARGE SCALE GENOMIC DNA]</scope>
    <source>
        <strain evidence="3">B3</strain>
        <strain evidence="5">DSM 18796 / CECT 7217 / JCM 14584 / KCTC 4019 / B3</strain>
    </source>
</reference>
<accession>D8J8D2</accession>
<dbReference type="PATRIC" id="fig|795797.18.peg.2798"/>
<feature type="domain" description="Pyridoxamine 5'-phosphate oxidase N-terminal" evidence="1">
    <location>
        <begin position="13"/>
        <end position="122"/>
    </location>
</feature>
<name>D8J8D2_HALJB</name>
<dbReference type="OrthoDB" id="194652at2157"/>
<organism evidence="2 4">
    <name type="scientific">Halalkalicoccus jeotgali (strain DSM 18796 / CECT 7217 / JCM 14584 / KCTC 4019 / B3)</name>
    <dbReference type="NCBI Taxonomy" id="795797"/>
    <lineage>
        <taxon>Archaea</taxon>
        <taxon>Methanobacteriati</taxon>
        <taxon>Methanobacteriota</taxon>
        <taxon>Stenosarchaea group</taxon>
        <taxon>Halobacteria</taxon>
        <taxon>Halobacteriales</taxon>
        <taxon>Halococcaceae</taxon>
        <taxon>Halalkalicoccus</taxon>
    </lineage>
</organism>
<reference evidence="2 4" key="1">
    <citation type="journal article" date="2010" name="J. Bacteriol.">
        <title>Complete genome sequence of Halalkalicoccus jeotgali B3(T), an extremely halophilic archaeon.</title>
        <authorList>
            <person name="Roh S.W."/>
            <person name="Nam Y.D."/>
            <person name="Nam S.H."/>
            <person name="Choi S.H."/>
            <person name="Park H.S."/>
            <person name="Bae J.W."/>
        </authorList>
    </citation>
    <scope>NUCLEOTIDE SEQUENCE [LARGE SCALE GENOMIC DNA]</scope>
    <source>
        <strain evidence="2">B3</strain>
        <strain evidence="4">DSM 18796 / CECT 7217 / JCM 14584 / KCTC 4019 / B3</strain>
    </source>
</reference>